<dbReference type="AlphaFoldDB" id="A0AAN9AZR9"/>
<dbReference type="PANTHER" id="PTHR24408">
    <property type="entry name" value="ZINC FINGER PROTEIN"/>
    <property type="match status" value="1"/>
</dbReference>
<dbReference type="InterPro" id="IPR036236">
    <property type="entry name" value="Znf_C2H2_sf"/>
</dbReference>
<evidence type="ECO:0000256" key="1">
    <source>
        <dbReference type="ARBA" id="ARBA00003767"/>
    </source>
</evidence>
<evidence type="ECO:0000256" key="13">
    <source>
        <dbReference type="SAM" id="MobiDB-lite"/>
    </source>
</evidence>
<dbReference type="SUPFAM" id="SSF57667">
    <property type="entry name" value="beta-beta-alpha zinc fingers"/>
    <property type="match status" value="3"/>
</dbReference>
<feature type="region of interest" description="Disordered" evidence="13">
    <location>
        <begin position="153"/>
        <end position="172"/>
    </location>
</feature>
<comment type="function">
    <text evidence="1">May be involved in transcriptional regulation.</text>
</comment>
<evidence type="ECO:0000256" key="8">
    <source>
        <dbReference type="ARBA" id="ARBA00023015"/>
    </source>
</evidence>
<feature type="domain" description="C2H2-type" evidence="14">
    <location>
        <begin position="280"/>
        <end position="307"/>
    </location>
</feature>
<feature type="domain" description="C2H2-type" evidence="14">
    <location>
        <begin position="364"/>
        <end position="391"/>
    </location>
</feature>
<dbReference type="Gene3D" id="3.30.160.60">
    <property type="entry name" value="Classic Zinc Finger"/>
    <property type="match status" value="5"/>
</dbReference>
<dbReference type="InterPro" id="IPR013087">
    <property type="entry name" value="Znf_C2H2_type"/>
</dbReference>
<feature type="compositionally biased region" description="Polar residues" evidence="13">
    <location>
        <begin position="513"/>
        <end position="526"/>
    </location>
</feature>
<evidence type="ECO:0000256" key="2">
    <source>
        <dbReference type="ARBA" id="ARBA00004123"/>
    </source>
</evidence>
<dbReference type="FunFam" id="3.30.160.60:FF:001498">
    <property type="entry name" value="Zinc finger protein 404"/>
    <property type="match status" value="1"/>
</dbReference>
<reference evidence="15 16" key="1">
    <citation type="submission" date="2024-02" db="EMBL/GenBank/DDBJ databases">
        <title>Chromosome-scale genome assembly of the rough periwinkle Littorina saxatilis.</title>
        <authorList>
            <person name="De Jode A."/>
            <person name="Faria R."/>
            <person name="Formenti G."/>
            <person name="Sims Y."/>
            <person name="Smith T.P."/>
            <person name="Tracey A."/>
            <person name="Wood J.M.D."/>
            <person name="Zagrodzka Z.B."/>
            <person name="Johannesson K."/>
            <person name="Butlin R.K."/>
            <person name="Leder E.H."/>
        </authorList>
    </citation>
    <scope>NUCLEOTIDE SEQUENCE [LARGE SCALE GENOMIC DNA]</scope>
    <source>
        <strain evidence="15">Snail1</strain>
        <tissue evidence="15">Muscle</tissue>
    </source>
</reference>
<comment type="similarity">
    <text evidence="3">Belongs to the krueppel C2H2-type zinc-finger protein family.</text>
</comment>
<feature type="compositionally biased region" description="Polar residues" evidence="13">
    <location>
        <begin position="190"/>
        <end position="199"/>
    </location>
</feature>
<feature type="compositionally biased region" description="Basic residues" evidence="13">
    <location>
        <begin position="201"/>
        <end position="220"/>
    </location>
</feature>
<keyword evidence="16" id="KW-1185">Reference proteome</keyword>
<feature type="compositionally biased region" description="Polar residues" evidence="13">
    <location>
        <begin position="576"/>
        <end position="595"/>
    </location>
</feature>
<dbReference type="FunFam" id="3.30.160.60:FF:000097">
    <property type="entry name" value="Zinc finger protein"/>
    <property type="match status" value="1"/>
</dbReference>
<evidence type="ECO:0000259" key="14">
    <source>
        <dbReference type="PROSITE" id="PS50157"/>
    </source>
</evidence>
<feature type="compositionally biased region" description="Polar residues" evidence="13">
    <location>
        <begin position="475"/>
        <end position="499"/>
    </location>
</feature>
<dbReference type="Pfam" id="PF00096">
    <property type="entry name" value="zf-C2H2"/>
    <property type="match status" value="4"/>
</dbReference>
<evidence type="ECO:0000256" key="10">
    <source>
        <dbReference type="ARBA" id="ARBA00023163"/>
    </source>
</evidence>
<organism evidence="15 16">
    <name type="scientific">Littorina saxatilis</name>
    <dbReference type="NCBI Taxonomy" id="31220"/>
    <lineage>
        <taxon>Eukaryota</taxon>
        <taxon>Metazoa</taxon>
        <taxon>Spiralia</taxon>
        <taxon>Lophotrochozoa</taxon>
        <taxon>Mollusca</taxon>
        <taxon>Gastropoda</taxon>
        <taxon>Caenogastropoda</taxon>
        <taxon>Littorinimorpha</taxon>
        <taxon>Littorinoidea</taxon>
        <taxon>Littorinidae</taxon>
        <taxon>Littorina</taxon>
    </lineage>
</organism>
<evidence type="ECO:0000256" key="12">
    <source>
        <dbReference type="PROSITE-ProRule" id="PRU00042"/>
    </source>
</evidence>
<keyword evidence="8" id="KW-0805">Transcription regulation</keyword>
<keyword evidence="6 12" id="KW-0863">Zinc-finger</keyword>
<accession>A0AAN9AZR9</accession>
<dbReference type="PROSITE" id="PS00028">
    <property type="entry name" value="ZINC_FINGER_C2H2_1"/>
    <property type="match status" value="6"/>
</dbReference>
<evidence type="ECO:0000256" key="5">
    <source>
        <dbReference type="ARBA" id="ARBA00022737"/>
    </source>
</evidence>
<evidence type="ECO:0000313" key="15">
    <source>
        <dbReference type="EMBL" id="KAK7096223.1"/>
    </source>
</evidence>
<dbReference type="Proteomes" id="UP001374579">
    <property type="component" value="Unassembled WGS sequence"/>
</dbReference>
<name>A0AAN9AZR9_9CAEN</name>
<sequence length="864" mass="94088">MVSMADEEGRLVLVGVDATYCVVDEVDTTASLSDSFLREAIEDAQTEANEEAAASDTENELDDPYLQEAIKNTAKNVIATTDLLLRGKIRLKDRKKCTHSKNHELETAEVEEDNGSIADENGETDEDVKPTALLGQSSSTLLRAALLSRPVSLREPNIPGPLNFCPTQDIEENPNIADAEGTADTEERGSNSAQANSNVKSKSKRQGSRRKPSAPKRVRLLKPNLSEPFSDESTSAAVQVFVAAEEEKKTNLCEEKKEEGVEEEGDKPKAKPKRLREKPYQCGICSRWFGCKSHVVEHMRTHTGEKPFQCTLCDKRFSQKSNIYQHMNTHTKERPFRCNDCGKDFMYRGSLYKHKRLHTGERPYTCGVCSRRFTHASQLFEHLRTHTNERPFKCGVCGRAFAHSGTMHRHQRNHFSQLKKVRKVNRSDVEGQEDMKADITLEGSKEVNLQEDINHNLESYVPPVDVAVTAEKTSVTGTARQNGEKSAQNSPPDSLTASADASKGEGDSIADRLNNNEISSAESGKNVSEPAEKAADQNGNEVKVSEGNGTSQSEEDKLTSDGSNQKSSPDLLGLSSVDTTNENTSSAPTSSTKQASNPPKKSSRRKSKTLDTNGTPTDKPKRTRIETPDRKVFSCDLCGHCFCHKRSVKRHKQAVHPEVIGEDGQVIPTADSEMAVSPATEDTEDEMESESKEVLRAQLTSVSLLKSLLTMTRNSYNNNDDNNNNNSEGHSEADLAALGARRLGEASANLQAIAQLCSQKETDGGGLTLPQALLDGSLSSGLVKSLLQGKGNSLSSAAENGLNVRIKSEPSSDDYVIESPASAVVDSGVGEEMEDMRTELNSGVALGSGNVAVKTEPLDSSECA</sequence>
<dbReference type="GO" id="GO:0005634">
    <property type="term" value="C:nucleus"/>
    <property type="evidence" value="ECO:0007669"/>
    <property type="project" value="UniProtKB-SubCell"/>
</dbReference>
<keyword evidence="4" id="KW-0479">Metal-binding</keyword>
<feature type="region of interest" description="Disordered" evidence="13">
    <location>
        <begin position="181"/>
        <end position="233"/>
    </location>
</feature>
<dbReference type="FunFam" id="3.30.160.60:FF:000446">
    <property type="entry name" value="Zinc finger protein"/>
    <property type="match status" value="1"/>
</dbReference>
<feature type="domain" description="C2H2-type" evidence="14">
    <location>
        <begin position="308"/>
        <end position="335"/>
    </location>
</feature>
<evidence type="ECO:0000256" key="9">
    <source>
        <dbReference type="ARBA" id="ARBA00023125"/>
    </source>
</evidence>
<feature type="region of interest" description="Disordered" evidence="13">
    <location>
        <begin position="96"/>
        <end position="135"/>
    </location>
</feature>
<proteinExistence type="inferred from homology"/>
<evidence type="ECO:0000313" key="16">
    <source>
        <dbReference type="Proteomes" id="UP001374579"/>
    </source>
</evidence>
<keyword evidence="9" id="KW-0238">DNA-binding</keyword>
<feature type="region of interest" description="Disordered" evidence="13">
    <location>
        <begin position="475"/>
        <end position="625"/>
    </location>
</feature>
<dbReference type="SMART" id="SM00355">
    <property type="entry name" value="ZnF_C2H2"/>
    <property type="match status" value="6"/>
</dbReference>
<feature type="domain" description="C2H2-type" evidence="14">
    <location>
        <begin position="633"/>
        <end position="656"/>
    </location>
</feature>
<dbReference type="PANTHER" id="PTHR24408:SF58">
    <property type="entry name" value="TRANSCRIPTION FACTOR (TFIIIA), PUTATIVE (AFU_ORTHOLOGUE AFUA_1G05150)-RELATED"/>
    <property type="match status" value="1"/>
</dbReference>
<evidence type="ECO:0000256" key="6">
    <source>
        <dbReference type="ARBA" id="ARBA00022771"/>
    </source>
</evidence>
<comment type="subcellular location">
    <subcellularLocation>
        <location evidence="2">Nucleus</location>
    </subcellularLocation>
</comment>
<comment type="caution">
    <text evidence="15">The sequence shown here is derived from an EMBL/GenBank/DDBJ whole genome shotgun (WGS) entry which is preliminary data.</text>
</comment>
<evidence type="ECO:0000256" key="3">
    <source>
        <dbReference type="ARBA" id="ARBA00006991"/>
    </source>
</evidence>
<evidence type="ECO:0000256" key="11">
    <source>
        <dbReference type="ARBA" id="ARBA00023242"/>
    </source>
</evidence>
<evidence type="ECO:0000256" key="7">
    <source>
        <dbReference type="ARBA" id="ARBA00022833"/>
    </source>
</evidence>
<protein>
    <recommendedName>
        <fullName evidence="14">C2H2-type domain-containing protein</fullName>
    </recommendedName>
</protein>
<keyword evidence="11" id="KW-0539">Nucleus</keyword>
<feature type="compositionally biased region" description="Acidic residues" evidence="13">
    <location>
        <begin position="107"/>
        <end position="126"/>
    </location>
</feature>
<keyword evidence="5" id="KW-0677">Repeat</keyword>
<dbReference type="PROSITE" id="PS50157">
    <property type="entry name" value="ZINC_FINGER_C2H2_2"/>
    <property type="match status" value="6"/>
</dbReference>
<gene>
    <name evidence="15" type="ORF">V1264_005541</name>
</gene>
<feature type="region of interest" description="Disordered" evidence="13">
    <location>
        <begin position="253"/>
        <end position="272"/>
    </location>
</feature>
<dbReference type="FunFam" id="3.30.160.60:FF:001442">
    <property type="entry name" value="zinc finger protein 696"/>
    <property type="match status" value="1"/>
</dbReference>
<dbReference type="GO" id="GO:0000981">
    <property type="term" value="F:DNA-binding transcription factor activity, RNA polymerase II-specific"/>
    <property type="evidence" value="ECO:0007669"/>
    <property type="project" value="TreeGrafter"/>
</dbReference>
<evidence type="ECO:0000256" key="4">
    <source>
        <dbReference type="ARBA" id="ARBA00022723"/>
    </source>
</evidence>
<dbReference type="EMBL" id="JBAMIC010000014">
    <property type="protein sequence ID" value="KAK7096223.1"/>
    <property type="molecule type" value="Genomic_DNA"/>
</dbReference>
<feature type="domain" description="C2H2-type" evidence="14">
    <location>
        <begin position="336"/>
        <end position="363"/>
    </location>
</feature>
<keyword evidence="7" id="KW-0862">Zinc</keyword>
<feature type="domain" description="C2H2-type" evidence="14">
    <location>
        <begin position="392"/>
        <end position="419"/>
    </location>
</feature>
<keyword evidence="10" id="KW-0804">Transcription</keyword>
<dbReference type="GO" id="GO:0043565">
    <property type="term" value="F:sequence-specific DNA binding"/>
    <property type="evidence" value="ECO:0007669"/>
    <property type="project" value="TreeGrafter"/>
</dbReference>
<dbReference type="GO" id="GO:0008270">
    <property type="term" value="F:zinc ion binding"/>
    <property type="evidence" value="ECO:0007669"/>
    <property type="project" value="UniProtKB-KW"/>
</dbReference>
<dbReference type="FunFam" id="3.30.160.60:FF:000275">
    <property type="entry name" value="zinc finger protein 90 homolog"/>
    <property type="match status" value="1"/>
</dbReference>